<name>A0ACB6S9X3_9PLEO</name>
<keyword evidence="2" id="KW-1185">Reference proteome</keyword>
<comment type="caution">
    <text evidence="1">The sequence shown here is derived from an EMBL/GenBank/DDBJ whole genome shotgun (WGS) entry which is preliminary data.</text>
</comment>
<evidence type="ECO:0000313" key="2">
    <source>
        <dbReference type="Proteomes" id="UP000799754"/>
    </source>
</evidence>
<proteinExistence type="predicted"/>
<reference evidence="1" key="1">
    <citation type="journal article" date="2020" name="Stud. Mycol.">
        <title>101 Dothideomycetes genomes: a test case for predicting lifestyles and emergence of pathogens.</title>
        <authorList>
            <person name="Haridas S."/>
            <person name="Albert R."/>
            <person name="Binder M."/>
            <person name="Bloem J."/>
            <person name="Labutti K."/>
            <person name="Salamov A."/>
            <person name="Andreopoulos B."/>
            <person name="Baker S."/>
            <person name="Barry K."/>
            <person name="Bills G."/>
            <person name="Bluhm B."/>
            <person name="Cannon C."/>
            <person name="Castanera R."/>
            <person name="Culley D."/>
            <person name="Daum C."/>
            <person name="Ezra D."/>
            <person name="Gonzalez J."/>
            <person name="Henrissat B."/>
            <person name="Kuo A."/>
            <person name="Liang C."/>
            <person name="Lipzen A."/>
            <person name="Lutzoni F."/>
            <person name="Magnuson J."/>
            <person name="Mondo S."/>
            <person name="Nolan M."/>
            <person name="Ohm R."/>
            <person name="Pangilinan J."/>
            <person name="Park H.-J."/>
            <person name="Ramirez L."/>
            <person name="Alfaro M."/>
            <person name="Sun H."/>
            <person name="Tritt A."/>
            <person name="Yoshinaga Y."/>
            <person name="Zwiers L.-H."/>
            <person name="Turgeon B."/>
            <person name="Goodwin S."/>
            <person name="Spatafora J."/>
            <person name="Crous P."/>
            <person name="Grigoriev I."/>
        </authorList>
    </citation>
    <scope>NUCLEOTIDE SEQUENCE</scope>
    <source>
        <strain evidence="1">CBS 525.71</strain>
    </source>
</reference>
<dbReference type="Proteomes" id="UP000799754">
    <property type="component" value="Unassembled WGS sequence"/>
</dbReference>
<organism evidence="1 2">
    <name type="scientific">Macroventuria anomochaeta</name>
    <dbReference type="NCBI Taxonomy" id="301207"/>
    <lineage>
        <taxon>Eukaryota</taxon>
        <taxon>Fungi</taxon>
        <taxon>Dikarya</taxon>
        <taxon>Ascomycota</taxon>
        <taxon>Pezizomycotina</taxon>
        <taxon>Dothideomycetes</taxon>
        <taxon>Pleosporomycetidae</taxon>
        <taxon>Pleosporales</taxon>
        <taxon>Pleosporineae</taxon>
        <taxon>Didymellaceae</taxon>
        <taxon>Macroventuria</taxon>
    </lineage>
</organism>
<protein>
    <submittedName>
        <fullName evidence="1">Uncharacterized protein</fullName>
    </submittedName>
</protein>
<gene>
    <name evidence="1" type="ORF">BU25DRAFT_407632</name>
</gene>
<evidence type="ECO:0000313" key="1">
    <source>
        <dbReference type="EMBL" id="KAF2631070.1"/>
    </source>
</evidence>
<dbReference type="EMBL" id="MU006705">
    <property type="protein sequence ID" value="KAF2631070.1"/>
    <property type="molecule type" value="Genomic_DNA"/>
</dbReference>
<accession>A0ACB6S9X3</accession>
<sequence>MKTCNNIAQNLRDASWIPRFIHPAQSPDLNPLEDIWLLLKQKVKKRIKWPRRGQWPWDGTKRMLKNLLTKAWDAITMEQIRRRIKEMPERSKKMSVTGTPAPGARTGAGSA</sequence>